<reference evidence="1" key="1">
    <citation type="submission" date="2016-04" db="EMBL/GenBank/DDBJ databases">
        <authorList>
            <person name="Nguyen H.D."/>
            <person name="Samba Siva P."/>
            <person name="Cullis J."/>
            <person name="Levesque C.A."/>
            <person name="Hambleton S."/>
        </authorList>
    </citation>
    <scope>NUCLEOTIDE SEQUENCE</scope>
    <source>
        <strain evidence="1">DAOMC 236416</strain>
    </source>
</reference>
<gene>
    <name evidence="1" type="ORF">A4X13_0g6150</name>
</gene>
<proteinExistence type="predicted"/>
<dbReference type="Proteomes" id="UP000077521">
    <property type="component" value="Unassembled WGS sequence"/>
</dbReference>
<name>A0A8T8SQQ9_9BASI</name>
<evidence type="ECO:0000313" key="2">
    <source>
        <dbReference type="Proteomes" id="UP000077521"/>
    </source>
</evidence>
<accession>A0A8T8SQQ9</accession>
<keyword evidence="2" id="KW-1185">Reference proteome</keyword>
<reference evidence="1" key="2">
    <citation type="journal article" date="2019" name="IMA Fungus">
        <title>Genome sequencing and comparison of five Tilletia species to identify candidate genes for the detection of regulated species infecting wheat.</title>
        <authorList>
            <person name="Nguyen H.D.T."/>
            <person name="Sultana T."/>
            <person name="Kesanakurti P."/>
            <person name="Hambleton S."/>
        </authorList>
    </citation>
    <scope>NUCLEOTIDE SEQUENCE</scope>
    <source>
        <strain evidence="1">DAOMC 236416</strain>
    </source>
</reference>
<protein>
    <submittedName>
        <fullName evidence="1">Uncharacterized protein</fullName>
    </submittedName>
</protein>
<sequence length="689" mass="76851">MVMSQQGPRDGAASAKVFGIAELVKLIAEHIATQDLAAFRLINRAASIYGAPPLFTYHCYPWPKGRAFANLGKRTENLKHVRHVIVDVGVGQWDSFGDDFRKTDKRLEQWSRLFQLLEAPDLTGLETIDIKGSIRWAMQMEGLSQPSFNLNNRLATSLRSLCLTGITEAMDRHWDISLARPWWNAISDLIERCMEIQKARGEVKFRHLHLGVEGDATVMCGPPSAGFNTTFRALLLGNLESLTLGKLSYETSRALLGPLNLHPSAQISTQEQYEWPVWTSLRRLRITFGRGSDVSPSRLCDHVLDHCPVLEELHLTFGPSQPILLQTRLSDLRHLCINVPELVLGAHIRGQQERDQLESFILRQKGLISLSVNHVEVRDHTSGKFEGIVFSGLPPIDISAQSLPRLRACTGNYVTFIPTRESSVVWGAYNLPPKPFTRYPESGAASSTEKLSEIRESLRSAFDMAKITFLSIRESSKFSLADAVEALRMMHARGECPRLTEIELKGSFGTVDSPDRSDLSRTVAATVSSISQIPTVRALRLIPTHKAALLATAVEESRVPRQAMGFNLQYVGVGVELFDRIEVLPSPSAADDDTNHYFVGFRRRVGRHHPLHARTLSRPAPRLAAWWGEEYKLRDKPDLVSFADAFPSIMEHIEASDPEPAPNAADGVDEFRNLPVSRTLPSFRAARVG</sequence>
<organism evidence="1 2">
    <name type="scientific">Tilletia indica</name>
    <dbReference type="NCBI Taxonomy" id="43049"/>
    <lineage>
        <taxon>Eukaryota</taxon>
        <taxon>Fungi</taxon>
        <taxon>Dikarya</taxon>
        <taxon>Basidiomycota</taxon>
        <taxon>Ustilaginomycotina</taxon>
        <taxon>Exobasidiomycetes</taxon>
        <taxon>Tilletiales</taxon>
        <taxon>Tilletiaceae</taxon>
        <taxon>Tilletia</taxon>
    </lineage>
</organism>
<evidence type="ECO:0000313" key="1">
    <source>
        <dbReference type="EMBL" id="KAE8244962.1"/>
    </source>
</evidence>
<dbReference type="AlphaFoldDB" id="A0A8T8SQQ9"/>
<dbReference type="EMBL" id="LWDF02000551">
    <property type="protein sequence ID" value="KAE8244962.1"/>
    <property type="molecule type" value="Genomic_DNA"/>
</dbReference>
<comment type="caution">
    <text evidence="1">The sequence shown here is derived from an EMBL/GenBank/DDBJ whole genome shotgun (WGS) entry which is preliminary data.</text>
</comment>